<keyword evidence="1" id="KW-0812">Transmembrane</keyword>
<sequence length="110" mass="12140">MPKLLGILLFVIGVYFLGQNIIIATSYSPYWWRDIPAAASVLTIMSGMLSLLFFRHIVGNLGWILLIIGVVLVFLSGGIMLKPTSLWEFFIAFAALAGGLQLITQGRIRL</sequence>
<dbReference type="RefSeq" id="WP_254012536.1">
    <property type="nucleotide sequence ID" value="NZ_JAMZMM010000139.1"/>
</dbReference>
<feature type="transmembrane region" description="Helical" evidence="1">
    <location>
        <begin position="86"/>
        <end position="104"/>
    </location>
</feature>
<keyword evidence="1" id="KW-0472">Membrane</keyword>
<keyword evidence="3" id="KW-1185">Reference proteome</keyword>
<evidence type="ECO:0000313" key="2">
    <source>
        <dbReference type="EMBL" id="MCP2729759.1"/>
    </source>
</evidence>
<keyword evidence="1" id="KW-1133">Transmembrane helix</keyword>
<dbReference type="Proteomes" id="UP001204953">
    <property type="component" value="Unassembled WGS sequence"/>
</dbReference>
<evidence type="ECO:0000256" key="1">
    <source>
        <dbReference type="SAM" id="Phobius"/>
    </source>
</evidence>
<comment type="caution">
    <text evidence="2">The sequence shown here is derived from an EMBL/GenBank/DDBJ whole genome shotgun (WGS) entry which is preliminary data.</text>
</comment>
<proteinExistence type="predicted"/>
<dbReference type="AlphaFoldDB" id="A0AAE3GT04"/>
<feature type="transmembrane region" description="Helical" evidence="1">
    <location>
        <begin position="61"/>
        <end position="80"/>
    </location>
</feature>
<protein>
    <submittedName>
        <fullName evidence="2">Uncharacterized protein</fullName>
    </submittedName>
</protein>
<evidence type="ECO:0000313" key="3">
    <source>
        <dbReference type="Proteomes" id="UP001204953"/>
    </source>
</evidence>
<feature type="transmembrane region" description="Helical" evidence="1">
    <location>
        <begin position="7"/>
        <end position="29"/>
    </location>
</feature>
<name>A0AAE3GT04_9CYAN</name>
<feature type="transmembrane region" description="Helical" evidence="1">
    <location>
        <begin position="35"/>
        <end position="54"/>
    </location>
</feature>
<organism evidence="2 3">
    <name type="scientific">Limnofasciculus baicalensis BBK-W-15</name>
    <dbReference type="NCBI Taxonomy" id="2699891"/>
    <lineage>
        <taxon>Bacteria</taxon>
        <taxon>Bacillati</taxon>
        <taxon>Cyanobacteriota</taxon>
        <taxon>Cyanophyceae</taxon>
        <taxon>Coleofasciculales</taxon>
        <taxon>Coleofasciculaceae</taxon>
        <taxon>Limnofasciculus</taxon>
        <taxon>Limnofasciculus baicalensis</taxon>
    </lineage>
</organism>
<dbReference type="EMBL" id="JAMZMM010000139">
    <property type="protein sequence ID" value="MCP2729759.1"/>
    <property type="molecule type" value="Genomic_DNA"/>
</dbReference>
<accession>A0AAE3GT04</accession>
<gene>
    <name evidence="2" type="ORF">NJ959_15000</name>
</gene>
<reference evidence="2" key="1">
    <citation type="submission" date="2022-06" db="EMBL/GenBank/DDBJ databases">
        <title>New cyanobacteria of genus Symplocastrum in benthos of Lake Baikal.</title>
        <authorList>
            <person name="Sorokovikova E."/>
            <person name="Tikhonova I."/>
            <person name="Krasnopeev A."/>
            <person name="Evseev P."/>
            <person name="Gladkikh A."/>
            <person name="Belykh O."/>
        </authorList>
    </citation>
    <scope>NUCLEOTIDE SEQUENCE</scope>
    <source>
        <strain evidence="2">BBK-W-15</strain>
    </source>
</reference>